<dbReference type="PANTHER" id="PTHR33990:SF1">
    <property type="entry name" value="PROTEIN YJDN"/>
    <property type="match status" value="1"/>
</dbReference>
<evidence type="ECO:0000313" key="3">
    <source>
        <dbReference type="Proteomes" id="UP000325105"/>
    </source>
</evidence>
<dbReference type="Proteomes" id="UP000325105">
    <property type="component" value="Unassembled WGS sequence"/>
</dbReference>
<organism evidence="2 3">
    <name type="scientific">Sphingobacterium allocomposti</name>
    <dbReference type="NCBI Taxonomy" id="415956"/>
    <lineage>
        <taxon>Bacteria</taxon>
        <taxon>Pseudomonadati</taxon>
        <taxon>Bacteroidota</taxon>
        <taxon>Sphingobacteriia</taxon>
        <taxon>Sphingobacteriales</taxon>
        <taxon>Sphingobacteriaceae</taxon>
        <taxon>Sphingobacterium</taxon>
    </lineage>
</organism>
<feature type="domain" description="Glyoxalase/fosfomycin resistance/dioxygenase" evidence="1">
    <location>
        <begin position="8"/>
        <end position="138"/>
    </location>
</feature>
<protein>
    <submittedName>
        <fullName evidence="2">PhnB protein</fullName>
    </submittedName>
</protein>
<dbReference type="InterPro" id="IPR028973">
    <property type="entry name" value="PhnB-like"/>
</dbReference>
<gene>
    <name evidence="2" type="ORF">BC792_10494</name>
</gene>
<dbReference type="SUPFAM" id="SSF54593">
    <property type="entry name" value="Glyoxalase/Bleomycin resistance protein/Dihydroxybiphenyl dioxygenase"/>
    <property type="match status" value="1"/>
</dbReference>
<dbReference type="EMBL" id="VNHX01000004">
    <property type="protein sequence ID" value="TYP96870.1"/>
    <property type="molecule type" value="Genomic_DNA"/>
</dbReference>
<dbReference type="InterPro" id="IPR029068">
    <property type="entry name" value="Glyas_Bleomycin-R_OHBP_Dase"/>
</dbReference>
<dbReference type="Gene3D" id="3.10.180.10">
    <property type="entry name" value="2,3-Dihydroxybiphenyl 1,2-Dioxygenase, domain 1"/>
    <property type="match status" value="1"/>
</dbReference>
<dbReference type="Pfam" id="PF00903">
    <property type="entry name" value="Glyoxalase"/>
    <property type="match status" value="1"/>
</dbReference>
<evidence type="ECO:0000259" key="1">
    <source>
        <dbReference type="Pfam" id="PF00903"/>
    </source>
</evidence>
<sequence>MAKLHAYLNFNGNCEEAFDFYQTVFGGPLLGSHRFGDMPADPNFSIPDEDKNKIMHTALHINGDVMLMGSDCIENFGHKAVFGTATYIMLDAQSAEEARDLHSKLSKNAQNIEMDLGETFFAELYSSFTDQFGVSWMVHYEGNKKMG</sequence>
<reference evidence="2 3" key="1">
    <citation type="submission" date="2019-07" db="EMBL/GenBank/DDBJ databases">
        <title>Genomic Encyclopedia of Archaeal and Bacterial Type Strains, Phase II (KMG-II): from individual species to whole genera.</title>
        <authorList>
            <person name="Goeker M."/>
        </authorList>
    </citation>
    <scope>NUCLEOTIDE SEQUENCE [LARGE SCALE GENOMIC DNA]</scope>
    <source>
        <strain evidence="2 3">DSM 18850</strain>
    </source>
</reference>
<name>A0A5S5DLR1_9SPHI</name>
<evidence type="ECO:0000313" key="2">
    <source>
        <dbReference type="EMBL" id="TYP96870.1"/>
    </source>
</evidence>
<accession>A0A5S5DLR1</accession>
<dbReference type="OrthoDB" id="9795306at2"/>
<dbReference type="PANTHER" id="PTHR33990">
    <property type="entry name" value="PROTEIN YJDN-RELATED"/>
    <property type="match status" value="1"/>
</dbReference>
<comment type="caution">
    <text evidence="2">The sequence shown here is derived from an EMBL/GenBank/DDBJ whole genome shotgun (WGS) entry which is preliminary data.</text>
</comment>
<dbReference type="AlphaFoldDB" id="A0A5S5DLR1"/>
<dbReference type="CDD" id="cd06588">
    <property type="entry name" value="PhnB_like"/>
    <property type="match status" value="1"/>
</dbReference>
<proteinExistence type="predicted"/>
<keyword evidence="3" id="KW-1185">Reference proteome</keyword>
<dbReference type="InterPro" id="IPR004360">
    <property type="entry name" value="Glyas_Fos-R_dOase_dom"/>
</dbReference>
<dbReference type="RefSeq" id="WP_148907796.1">
    <property type="nucleotide sequence ID" value="NZ_VNHX01000004.1"/>
</dbReference>